<dbReference type="PANTHER" id="PTHR13032:SF6">
    <property type="entry name" value="MITOCHONDRIAL IMPORT INNER MEMBRANE TRANSLOCASE SUBUNIT TIM21"/>
    <property type="match status" value="1"/>
</dbReference>
<evidence type="ECO:0000256" key="5">
    <source>
        <dbReference type="ARBA" id="ARBA00022989"/>
    </source>
</evidence>
<comment type="function">
    <text evidence="8">Essential component of the TIM23 complex, a complex that mediates the translocation of transit peptide-containing proteins across the mitochondrial inner membrane.</text>
</comment>
<dbReference type="InterPro" id="IPR038552">
    <property type="entry name" value="Tim21_IMS_sf"/>
</dbReference>
<evidence type="ECO:0000313" key="10">
    <source>
        <dbReference type="RefSeq" id="XP_015596556.1"/>
    </source>
</evidence>
<evidence type="ECO:0000256" key="1">
    <source>
        <dbReference type="ARBA" id="ARBA00004304"/>
    </source>
</evidence>
<name>A0AAJ7BXA0_CEPCN</name>
<keyword evidence="6 8" id="KW-0496">Mitochondrion</keyword>
<dbReference type="Proteomes" id="UP000694920">
    <property type="component" value="Unplaced"/>
</dbReference>
<feature type="transmembrane region" description="Helical" evidence="8">
    <location>
        <begin position="75"/>
        <end position="97"/>
    </location>
</feature>
<sequence>MATTRAIYHLLRQRHALLSKFPASSYCVLLNGSLKNNIFQGIRCSSNKSVPTTTSKTNSKVGYIDVGSVKENTKVIWYSVVILIGLGVTIVIGYTILKELFSNESPNAVYNRTLKRCLEDTTIESILGPPITAHASNQPGRRGRLSYSYYDGDGYTGMKIQFYIKGTREKATVQADLKNGKDGVYEYIYLIVQVQNYAHNIIVLEDNRHELNTNGYTNKIIQNETLSM</sequence>
<comment type="similarity">
    <text evidence="2 8">Belongs to the TIM21 family.</text>
</comment>
<evidence type="ECO:0000313" key="9">
    <source>
        <dbReference type="Proteomes" id="UP000694920"/>
    </source>
</evidence>
<proteinExistence type="inferred from homology"/>
<dbReference type="Gene3D" id="3.10.450.320">
    <property type="entry name" value="Mitochondrial import inner membrane translocase subunit Tim21"/>
    <property type="match status" value="1"/>
</dbReference>
<comment type="subcellular location">
    <subcellularLocation>
        <location evidence="8">Mitochondrion inner membrane</location>
        <topology evidence="8">Single-pass membrane protein</topology>
    </subcellularLocation>
    <subcellularLocation>
        <location evidence="1">Mitochondrion membrane</location>
        <topology evidence="1">Single-pass membrane protein</topology>
    </subcellularLocation>
</comment>
<dbReference type="InterPro" id="IPR013261">
    <property type="entry name" value="Tim21"/>
</dbReference>
<evidence type="ECO:0000256" key="2">
    <source>
        <dbReference type="ARBA" id="ARBA00010867"/>
    </source>
</evidence>
<dbReference type="KEGG" id="ccin:107268362"/>
<protein>
    <recommendedName>
        <fullName evidence="8">Mitochondrial import inner membrane translocase subunit Tim21</fullName>
    </recommendedName>
</protein>
<dbReference type="RefSeq" id="XP_015596556.1">
    <property type="nucleotide sequence ID" value="XM_015741070.2"/>
</dbReference>
<dbReference type="Pfam" id="PF08294">
    <property type="entry name" value="TIM21"/>
    <property type="match status" value="1"/>
</dbReference>
<keyword evidence="3 8" id="KW-0812">Transmembrane</keyword>
<evidence type="ECO:0000256" key="7">
    <source>
        <dbReference type="ARBA" id="ARBA00023136"/>
    </source>
</evidence>
<gene>
    <name evidence="10 11" type="primary">LOC107268362</name>
</gene>
<comment type="subunit">
    <text evidence="8">Component of the TIM23 complex.</text>
</comment>
<dbReference type="GO" id="GO:0030150">
    <property type="term" value="P:protein import into mitochondrial matrix"/>
    <property type="evidence" value="ECO:0007669"/>
    <property type="project" value="UniProtKB-UniRule"/>
</dbReference>
<evidence type="ECO:0000313" key="11">
    <source>
        <dbReference type="RefSeq" id="XP_015596557.1"/>
    </source>
</evidence>
<keyword evidence="8" id="KW-0653">Protein transport</keyword>
<organism evidence="9 11">
    <name type="scientific">Cephus cinctus</name>
    <name type="common">Wheat stem sawfly</name>
    <dbReference type="NCBI Taxonomy" id="211228"/>
    <lineage>
        <taxon>Eukaryota</taxon>
        <taxon>Metazoa</taxon>
        <taxon>Ecdysozoa</taxon>
        <taxon>Arthropoda</taxon>
        <taxon>Hexapoda</taxon>
        <taxon>Insecta</taxon>
        <taxon>Pterygota</taxon>
        <taxon>Neoptera</taxon>
        <taxon>Endopterygota</taxon>
        <taxon>Hymenoptera</taxon>
        <taxon>Cephoidea</taxon>
        <taxon>Cephidae</taxon>
        <taxon>Cephus</taxon>
    </lineage>
</organism>
<dbReference type="AlphaFoldDB" id="A0AAJ7BXA0"/>
<evidence type="ECO:0000256" key="3">
    <source>
        <dbReference type="ARBA" id="ARBA00022692"/>
    </source>
</evidence>
<dbReference type="PANTHER" id="PTHR13032">
    <property type="entry name" value="MITOCHONDRIAL IMPORT INNER MEMBRANE TRANSLOCASE SUBUNIT TIM21"/>
    <property type="match status" value="1"/>
</dbReference>
<reference evidence="10 11" key="1">
    <citation type="submission" date="2025-04" db="UniProtKB">
        <authorList>
            <consortium name="RefSeq"/>
        </authorList>
    </citation>
    <scope>IDENTIFICATION</scope>
</reference>
<dbReference type="RefSeq" id="XP_015596557.1">
    <property type="nucleotide sequence ID" value="XM_015741071.2"/>
</dbReference>
<keyword evidence="4" id="KW-0809">Transit peptide</keyword>
<evidence type="ECO:0000256" key="4">
    <source>
        <dbReference type="ARBA" id="ARBA00022946"/>
    </source>
</evidence>
<keyword evidence="8" id="KW-0999">Mitochondrion inner membrane</keyword>
<keyword evidence="7 8" id="KW-0472">Membrane</keyword>
<keyword evidence="8" id="KW-0811">Translocation</keyword>
<evidence type="ECO:0000256" key="6">
    <source>
        <dbReference type="ARBA" id="ARBA00023128"/>
    </source>
</evidence>
<accession>A0AAJ7BXA0</accession>
<dbReference type="GO" id="GO:0005744">
    <property type="term" value="C:TIM23 mitochondrial import inner membrane translocase complex"/>
    <property type="evidence" value="ECO:0007669"/>
    <property type="project" value="UniProtKB-UniRule"/>
</dbReference>
<keyword evidence="8" id="KW-0813">Transport</keyword>
<keyword evidence="5 8" id="KW-1133">Transmembrane helix</keyword>
<evidence type="ECO:0000256" key="8">
    <source>
        <dbReference type="RuleBase" id="RU367142"/>
    </source>
</evidence>
<dbReference type="GeneID" id="107268362"/>
<keyword evidence="9" id="KW-1185">Reference proteome</keyword>